<dbReference type="Gene3D" id="3.60.21.10">
    <property type="match status" value="2"/>
</dbReference>
<evidence type="ECO:0000313" key="5">
    <source>
        <dbReference type="Proteomes" id="UP001497480"/>
    </source>
</evidence>
<dbReference type="InterPro" id="IPR051558">
    <property type="entry name" value="Metallophosphoesterase_PAP"/>
</dbReference>
<dbReference type="AlphaFoldDB" id="A0AAV1Y9M9"/>
<dbReference type="GO" id="GO:0016787">
    <property type="term" value="F:hydrolase activity"/>
    <property type="evidence" value="ECO:0007669"/>
    <property type="project" value="UniProtKB-KW"/>
</dbReference>
<proteinExistence type="predicted"/>
<gene>
    <name evidence="4" type="ORF">LLUT_LOCUS30864</name>
</gene>
<evidence type="ECO:0000256" key="2">
    <source>
        <dbReference type="ARBA" id="ARBA00022801"/>
    </source>
</evidence>
<evidence type="ECO:0000256" key="3">
    <source>
        <dbReference type="SAM" id="SignalP"/>
    </source>
</evidence>
<evidence type="ECO:0000313" key="4">
    <source>
        <dbReference type="EMBL" id="CAL0329804.1"/>
    </source>
</evidence>
<keyword evidence="1 3" id="KW-0732">Signal</keyword>
<feature type="signal peptide" evidence="3">
    <location>
        <begin position="1"/>
        <end position="18"/>
    </location>
</feature>
<dbReference type="EMBL" id="CAXHTB010000022">
    <property type="protein sequence ID" value="CAL0329804.1"/>
    <property type="molecule type" value="Genomic_DNA"/>
</dbReference>
<organism evidence="4 5">
    <name type="scientific">Lupinus luteus</name>
    <name type="common">European yellow lupine</name>
    <dbReference type="NCBI Taxonomy" id="3873"/>
    <lineage>
        <taxon>Eukaryota</taxon>
        <taxon>Viridiplantae</taxon>
        <taxon>Streptophyta</taxon>
        <taxon>Embryophyta</taxon>
        <taxon>Tracheophyta</taxon>
        <taxon>Spermatophyta</taxon>
        <taxon>Magnoliopsida</taxon>
        <taxon>eudicotyledons</taxon>
        <taxon>Gunneridae</taxon>
        <taxon>Pentapetalae</taxon>
        <taxon>rosids</taxon>
        <taxon>fabids</taxon>
        <taxon>Fabales</taxon>
        <taxon>Fabaceae</taxon>
        <taxon>Papilionoideae</taxon>
        <taxon>50 kb inversion clade</taxon>
        <taxon>genistoids sensu lato</taxon>
        <taxon>core genistoids</taxon>
        <taxon>Genisteae</taxon>
        <taxon>Lupinus</taxon>
    </lineage>
</organism>
<dbReference type="PANTHER" id="PTHR10161">
    <property type="entry name" value="TARTRATE-RESISTANT ACID PHOSPHATASE TYPE 5"/>
    <property type="match status" value="1"/>
</dbReference>
<protein>
    <recommendedName>
        <fullName evidence="6">Calcineurin-like phosphoesterase domain-containing protein</fullName>
    </recommendedName>
</protein>
<dbReference type="Proteomes" id="UP001497480">
    <property type="component" value="Unassembled WGS sequence"/>
</dbReference>
<accession>A0AAV1Y9M9</accession>
<sequence>MGLLVFIVTITLCLVVSSASLYHYYPSPRINGSLSFLVIGDWGRKGAYSQRKVANQQQGLLVFPLHLQFSISLQPSSKVLGNHDYRGDVETQLSPFLSDRDKKWLCQRSYIVSIEVADFFFVDTTPFVDEYFKEPICINYNWKGILPRAKYLDKLIKKHKVDVYMNGHDHSLQHISSKIQFMTSGGGSMALKGILPKWGLKELKFYYNGEGFMSVEITKNKFYPKTNLEIAFYDVDCKVLYKWNKSK</sequence>
<keyword evidence="2" id="KW-0378">Hydrolase</keyword>
<dbReference type="SUPFAM" id="SSF56300">
    <property type="entry name" value="Metallo-dependent phosphatases"/>
    <property type="match status" value="1"/>
</dbReference>
<name>A0AAV1Y9M9_LUPLU</name>
<evidence type="ECO:0000256" key="1">
    <source>
        <dbReference type="ARBA" id="ARBA00022729"/>
    </source>
</evidence>
<keyword evidence="5" id="KW-1185">Reference proteome</keyword>
<comment type="caution">
    <text evidence="4">The sequence shown here is derived from an EMBL/GenBank/DDBJ whole genome shotgun (WGS) entry which is preliminary data.</text>
</comment>
<reference evidence="4 5" key="1">
    <citation type="submission" date="2024-03" db="EMBL/GenBank/DDBJ databases">
        <authorList>
            <person name="Martinez-Hernandez J."/>
        </authorList>
    </citation>
    <scope>NUCLEOTIDE SEQUENCE [LARGE SCALE GENOMIC DNA]</scope>
</reference>
<dbReference type="PANTHER" id="PTHR10161:SF36">
    <property type="entry name" value="PURPLE ACID PHOSPHATASE 3"/>
    <property type="match status" value="1"/>
</dbReference>
<feature type="chain" id="PRO_5043449543" description="Calcineurin-like phosphoesterase domain-containing protein" evidence="3">
    <location>
        <begin position="19"/>
        <end position="247"/>
    </location>
</feature>
<dbReference type="InterPro" id="IPR029052">
    <property type="entry name" value="Metallo-depent_PP-like"/>
</dbReference>
<evidence type="ECO:0008006" key="6">
    <source>
        <dbReference type="Google" id="ProtNLM"/>
    </source>
</evidence>